<sequence>MAHSLVLSHKNAVLLKASEQLEKALVKLKQDQIQIQNSTTLKDLTAARVQCETGLSIVEKMRNNVQKGFDIFLEKLGEINPDPDNVEQIYRDTLTYSQKLLDDSFEYTTILLTQIDTLRQQAEHSQTSQLPTEKEETSETPTIRKMELPTIPIPTFNGDIWEWDNFWELYNLNVHSQNVSDLQKFNYLINSLKGESL</sequence>
<dbReference type="PANTHER" id="PTHR22954:SF3">
    <property type="entry name" value="PROTEIN CBG08539"/>
    <property type="match status" value="1"/>
</dbReference>
<protein>
    <submittedName>
        <fullName evidence="2">Uncharacterized protein</fullName>
    </submittedName>
</protein>
<comment type="caution">
    <text evidence="2">The sequence shown here is derived from an EMBL/GenBank/DDBJ whole genome shotgun (WGS) entry which is preliminary data.</text>
</comment>
<reference evidence="2" key="1">
    <citation type="submission" date="2021-06" db="EMBL/GenBank/DDBJ databases">
        <title>Parelaphostrongylus tenuis whole genome reference sequence.</title>
        <authorList>
            <person name="Garwood T.J."/>
            <person name="Larsen P.A."/>
            <person name="Fountain-Jones N.M."/>
            <person name="Garbe J.R."/>
            <person name="Macchietto M.G."/>
            <person name="Kania S.A."/>
            <person name="Gerhold R.W."/>
            <person name="Richards J.E."/>
            <person name="Wolf T.M."/>
        </authorList>
    </citation>
    <scope>NUCLEOTIDE SEQUENCE</scope>
    <source>
        <strain evidence="2">MNPRO001-30</strain>
        <tissue evidence="2">Meninges</tissue>
    </source>
</reference>
<dbReference type="EMBL" id="JAHQIW010002263">
    <property type="protein sequence ID" value="KAJ1354856.1"/>
    <property type="molecule type" value="Genomic_DNA"/>
</dbReference>
<dbReference type="Proteomes" id="UP001196413">
    <property type="component" value="Unassembled WGS sequence"/>
</dbReference>
<evidence type="ECO:0000313" key="3">
    <source>
        <dbReference type="Proteomes" id="UP001196413"/>
    </source>
</evidence>
<evidence type="ECO:0000256" key="1">
    <source>
        <dbReference type="SAM" id="MobiDB-lite"/>
    </source>
</evidence>
<dbReference type="Pfam" id="PF03564">
    <property type="entry name" value="DUF1759"/>
    <property type="match status" value="1"/>
</dbReference>
<dbReference type="InterPro" id="IPR005312">
    <property type="entry name" value="DUF1759"/>
</dbReference>
<proteinExistence type="predicted"/>
<evidence type="ECO:0000313" key="2">
    <source>
        <dbReference type="EMBL" id="KAJ1354856.1"/>
    </source>
</evidence>
<feature type="region of interest" description="Disordered" evidence="1">
    <location>
        <begin position="122"/>
        <end position="141"/>
    </location>
</feature>
<gene>
    <name evidence="2" type="ORF">KIN20_011924</name>
</gene>
<organism evidence="2 3">
    <name type="scientific">Parelaphostrongylus tenuis</name>
    <name type="common">Meningeal worm</name>
    <dbReference type="NCBI Taxonomy" id="148309"/>
    <lineage>
        <taxon>Eukaryota</taxon>
        <taxon>Metazoa</taxon>
        <taxon>Ecdysozoa</taxon>
        <taxon>Nematoda</taxon>
        <taxon>Chromadorea</taxon>
        <taxon>Rhabditida</taxon>
        <taxon>Rhabditina</taxon>
        <taxon>Rhabditomorpha</taxon>
        <taxon>Strongyloidea</taxon>
        <taxon>Metastrongylidae</taxon>
        <taxon>Parelaphostrongylus</taxon>
    </lineage>
</organism>
<dbReference type="AlphaFoldDB" id="A0AAD5MVP6"/>
<name>A0AAD5MVP6_PARTN</name>
<keyword evidence="3" id="KW-1185">Reference proteome</keyword>
<dbReference type="PANTHER" id="PTHR22954">
    <property type="entry name" value="RETROVIRAL PROTEASE-RELATED"/>
    <property type="match status" value="1"/>
</dbReference>
<feature type="compositionally biased region" description="Basic and acidic residues" evidence="1">
    <location>
        <begin position="132"/>
        <end position="141"/>
    </location>
</feature>
<accession>A0AAD5MVP6</accession>